<feature type="region of interest" description="Disordered" evidence="1">
    <location>
        <begin position="1"/>
        <end position="57"/>
    </location>
</feature>
<organism evidence="2 3">
    <name type="scientific">Liquidambar formosana</name>
    <name type="common">Formosan gum</name>
    <dbReference type="NCBI Taxonomy" id="63359"/>
    <lineage>
        <taxon>Eukaryota</taxon>
        <taxon>Viridiplantae</taxon>
        <taxon>Streptophyta</taxon>
        <taxon>Embryophyta</taxon>
        <taxon>Tracheophyta</taxon>
        <taxon>Spermatophyta</taxon>
        <taxon>Magnoliopsida</taxon>
        <taxon>eudicotyledons</taxon>
        <taxon>Gunneridae</taxon>
        <taxon>Pentapetalae</taxon>
        <taxon>Saxifragales</taxon>
        <taxon>Altingiaceae</taxon>
        <taxon>Liquidambar</taxon>
    </lineage>
</organism>
<evidence type="ECO:0008006" key="4">
    <source>
        <dbReference type="Google" id="ProtNLM"/>
    </source>
</evidence>
<dbReference type="SUPFAM" id="SSF53067">
    <property type="entry name" value="Actin-like ATPase domain"/>
    <property type="match status" value="1"/>
</dbReference>
<proteinExistence type="predicted"/>
<dbReference type="EMBL" id="JBBPBK010000004">
    <property type="protein sequence ID" value="KAK9287154.1"/>
    <property type="molecule type" value="Genomic_DNA"/>
</dbReference>
<keyword evidence="3" id="KW-1185">Reference proteome</keyword>
<gene>
    <name evidence="2" type="ORF">L1049_015565</name>
</gene>
<dbReference type="AlphaFoldDB" id="A0AAP0WZV6"/>
<name>A0AAP0WZV6_LIQFO</name>
<reference evidence="2 3" key="1">
    <citation type="journal article" date="2024" name="Plant J.">
        <title>Genome sequences and population genomics reveal climatic adaptation and genomic divergence between two closely related sweetgum species.</title>
        <authorList>
            <person name="Xu W.Q."/>
            <person name="Ren C.Q."/>
            <person name="Zhang X.Y."/>
            <person name="Comes H.P."/>
            <person name="Liu X.H."/>
            <person name="Li Y.G."/>
            <person name="Kettle C.J."/>
            <person name="Jalonen R."/>
            <person name="Gaisberger H."/>
            <person name="Ma Y.Z."/>
            <person name="Qiu Y.X."/>
        </authorList>
    </citation>
    <scope>NUCLEOTIDE SEQUENCE [LARGE SCALE GENOMIC DNA]</scope>
    <source>
        <strain evidence="2">Hangzhou</strain>
    </source>
</reference>
<dbReference type="Proteomes" id="UP001415857">
    <property type="component" value="Unassembled WGS sequence"/>
</dbReference>
<evidence type="ECO:0000313" key="3">
    <source>
        <dbReference type="Proteomes" id="UP001415857"/>
    </source>
</evidence>
<accession>A0AAP0WZV6</accession>
<comment type="caution">
    <text evidence="2">The sequence shown here is derived from an EMBL/GenBank/DDBJ whole genome shotgun (WGS) entry which is preliminary data.</text>
</comment>
<sequence>MLASIHHSTLRFPFSSPSSPKQGHCSTRKSFSRTGLYNTVNKPRPRMMTLRSNKDNPEADIPVAERLYLGMDFGTSGARYALIDKQGTIHSEGKREYPVDMHIPLSS</sequence>
<evidence type="ECO:0000313" key="2">
    <source>
        <dbReference type="EMBL" id="KAK9287154.1"/>
    </source>
</evidence>
<feature type="compositionally biased region" description="Polar residues" evidence="1">
    <location>
        <begin position="32"/>
        <end position="41"/>
    </location>
</feature>
<dbReference type="InterPro" id="IPR043129">
    <property type="entry name" value="ATPase_NBD"/>
</dbReference>
<feature type="compositionally biased region" description="Polar residues" evidence="1">
    <location>
        <begin position="15"/>
        <end position="25"/>
    </location>
</feature>
<protein>
    <recommendedName>
        <fullName evidence="4">Carbohydrate kinase FGGY N-terminal domain-containing protein</fullName>
    </recommendedName>
</protein>
<evidence type="ECO:0000256" key="1">
    <source>
        <dbReference type="SAM" id="MobiDB-lite"/>
    </source>
</evidence>
<dbReference type="Gene3D" id="3.30.420.40">
    <property type="match status" value="1"/>
</dbReference>